<dbReference type="RefSeq" id="WP_155773645.1">
    <property type="nucleotide sequence ID" value="NZ_CP020369.1"/>
</dbReference>
<gene>
    <name evidence="1" type="ORF">HX787_10750</name>
</gene>
<proteinExistence type="predicted"/>
<reference evidence="1 2" key="1">
    <citation type="submission" date="2020-04" db="EMBL/GenBank/DDBJ databases">
        <title>Molecular characterization of pseudomonads from Agaricus bisporus reveal novel blotch 2 pathogens in Western Europe.</title>
        <authorList>
            <person name="Taparia T."/>
            <person name="Krijger M."/>
            <person name="Haynes E."/>
            <person name="Elpinstone J.G."/>
            <person name="Noble R."/>
            <person name="Van Der Wolf J."/>
        </authorList>
    </citation>
    <scope>NUCLEOTIDE SEQUENCE [LARGE SCALE GENOMIC DNA]</scope>
    <source>
        <strain evidence="1 2">IPO3746</strain>
    </source>
</reference>
<accession>A0A7Y8ALL0</accession>
<evidence type="ECO:0000313" key="1">
    <source>
        <dbReference type="EMBL" id="NWD36327.1"/>
    </source>
</evidence>
<organism evidence="1 2">
    <name type="scientific">Pseudomonas tolaasii</name>
    <dbReference type="NCBI Taxonomy" id="29442"/>
    <lineage>
        <taxon>Bacteria</taxon>
        <taxon>Pseudomonadati</taxon>
        <taxon>Pseudomonadota</taxon>
        <taxon>Gammaproteobacteria</taxon>
        <taxon>Pseudomonadales</taxon>
        <taxon>Pseudomonadaceae</taxon>
        <taxon>Pseudomonas</taxon>
    </lineage>
</organism>
<dbReference type="EMBL" id="JACAQK010000007">
    <property type="protein sequence ID" value="NWD36327.1"/>
    <property type="molecule type" value="Genomic_DNA"/>
</dbReference>
<protein>
    <submittedName>
        <fullName evidence="1">Uncharacterized protein</fullName>
    </submittedName>
</protein>
<evidence type="ECO:0000313" key="2">
    <source>
        <dbReference type="Proteomes" id="UP000549134"/>
    </source>
</evidence>
<dbReference type="GeneID" id="55849460"/>
<name>A0A7Y8ALL0_PSETO</name>
<comment type="caution">
    <text evidence="1">The sequence shown here is derived from an EMBL/GenBank/DDBJ whole genome shotgun (WGS) entry which is preliminary data.</text>
</comment>
<sequence length="47" mass="5110">MTIFAHGAQFEAKGFGHVGFTGSPSEALTRCYLAWKLGMQFMATPTN</sequence>
<dbReference type="AlphaFoldDB" id="A0A7Y8ALL0"/>
<dbReference type="Proteomes" id="UP000549134">
    <property type="component" value="Unassembled WGS sequence"/>
</dbReference>